<comment type="caution">
    <text evidence="1">The sequence shown here is derived from an EMBL/GenBank/DDBJ whole genome shotgun (WGS) entry which is preliminary data.</text>
</comment>
<sequence length="46" mass="5146">MSCDSNKIVAKKNLKGLIDRLNMDVNSLTFMILINFHTCSLGGIIY</sequence>
<protein>
    <submittedName>
        <fullName evidence="1">Uncharacterized protein</fullName>
    </submittedName>
</protein>
<reference evidence="1" key="1">
    <citation type="journal article" date="2015" name="Nature">
        <title>Complex archaea that bridge the gap between prokaryotes and eukaryotes.</title>
        <authorList>
            <person name="Spang A."/>
            <person name="Saw J.H."/>
            <person name="Jorgensen S.L."/>
            <person name="Zaremba-Niedzwiedzka K."/>
            <person name="Martijn J."/>
            <person name="Lind A.E."/>
            <person name="van Eijk R."/>
            <person name="Schleper C."/>
            <person name="Guy L."/>
            <person name="Ettema T.J."/>
        </authorList>
    </citation>
    <scope>NUCLEOTIDE SEQUENCE</scope>
</reference>
<accession>A0A0F9JNE0</accession>
<dbReference type="AlphaFoldDB" id="A0A0F9JNE0"/>
<dbReference type="EMBL" id="LAZR01010997">
    <property type="protein sequence ID" value="KKM63946.1"/>
    <property type="molecule type" value="Genomic_DNA"/>
</dbReference>
<proteinExistence type="predicted"/>
<gene>
    <name evidence="1" type="ORF">LCGC14_1506330</name>
</gene>
<name>A0A0F9JNE0_9ZZZZ</name>
<evidence type="ECO:0000313" key="1">
    <source>
        <dbReference type="EMBL" id="KKM63946.1"/>
    </source>
</evidence>
<organism evidence="1">
    <name type="scientific">marine sediment metagenome</name>
    <dbReference type="NCBI Taxonomy" id="412755"/>
    <lineage>
        <taxon>unclassified sequences</taxon>
        <taxon>metagenomes</taxon>
        <taxon>ecological metagenomes</taxon>
    </lineage>
</organism>